<dbReference type="Proteomes" id="UP000839824">
    <property type="component" value="Unassembled WGS sequence"/>
</dbReference>
<proteinExistence type="predicted"/>
<protein>
    <submittedName>
        <fullName evidence="1">Uncharacterized protein</fullName>
    </submittedName>
</protein>
<accession>A0A5Y3UUH5</accession>
<dbReference type="AlphaFoldDB" id="A0A5Y3UUH5"/>
<organism evidence="1">
    <name type="scientific">Salmonella enterica subsp. salamae</name>
    <dbReference type="NCBI Taxonomy" id="59202"/>
    <lineage>
        <taxon>Bacteria</taxon>
        <taxon>Pseudomonadati</taxon>
        <taxon>Pseudomonadota</taxon>
        <taxon>Gammaproteobacteria</taxon>
        <taxon>Enterobacterales</taxon>
        <taxon>Enterobacteriaceae</taxon>
        <taxon>Salmonella</taxon>
    </lineage>
</organism>
<sequence length="141" mass="16639">MEWGSVSDWFSTGANIIMAGCAFYAARNAKEWVTQRHFDETREFMKIMTQVNDGLLKYICNSEGGNLEYAFALPYFYPADEQIKIIGLLLPPNKKIKLDEEYKNFRDNTINSWIEARDHSNDPDYVYTTYPDFYEYLRKLK</sequence>
<reference evidence="1" key="1">
    <citation type="submission" date="2019-07" db="EMBL/GenBank/DDBJ databases">
        <authorList>
            <person name="Ashton P.M."/>
            <person name="Dallman T."/>
            <person name="Nair S."/>
            <person name="De Pinna E."/>
            <person name="Peters T."/>
            <person name="Grant K."/>
        </authorList>
    </citation>
    <scope>NUCLEOTIDE SEQUENCE [LARGE SCALE GENOMIC DNA]</scope>
    <source>
        <strain evidence="1">598112</strain>
    </source>
</reference>
<name>A0A5Y3UUH5_SALER</name>
<evidence type="ECO:0000313" key="1">
    <source>
        <dbReference type="EMBL" id="ECJ2324215.1"/>
    </source>
</evidence>
<dbReference type="EMBL" id="AAIXRY010000001">
    <property type="protein sequence ID" value="ECJ2324215.1"/>
    <property type="molecule type" value="Genomic_DNA"/>
</dbReference>
<comment type="caution">
    <text evidence="1">The sequence shown here is derived from an EMBL/GenBank/DDBJ whole genome shotgun (WGS) entry which is preliminary data.</text>
</comment>
<gene>
    <name evidence="1" type="ORF">FNJ06_00995</name>
</gene>